<keyword evidence="1 4" id="KW-0963">Cytoplasm</keyword>
<comment type="catalytic activity">
    <reaction evidence="4">
        <text>L-phenylalanyl-tRNA(Phe) + an N-terminal L-alpha-aminoacyl-[protein] = an N-terminal L-phenylalanyl-L-alpha-aminoacyl-[protein] + tRNA(Phe)</text>
        <dbReference type="Rhea" id="RHEA:43632"/>
        <dbReference type="Rhea" id="RHEA-COMP:9668"/>
        <dbReference type="Rhea" id="RHEA-COMP:9699"/>
        <dbReference type="Rhea" id="RHEA-COMP:10636"/>
        <dbReference type="Rhea" id="RHEA-COMP:10637"/>
        <dbReference type="ChEBI" id="CHEBI:78442"/>
        <dbReference type="ChEBI" id="CHEBI:78531"/>
        <dbReference type="ChEBI" id="CHEBI:78597"/>
        <dbReference type="ChEBI" id="CHEBI:83561"/>
        <dbReference type="EC" id="2.3.2.6"/>
    </reaction>
</comment>
<dbReference type="SUPFAM" id="SSF55729">
    <property type="entry name" value="Acyl-CoA N-acyltransferases (Nat)"/>
    <property type="match status" value="1"/>
</dbReference>
<organism evidence="6 7">
    <name type="scientific">Methyloligella solikamskensis</name>
    <dbReference type="NCBI Taxonomy" id="1177756"/>
    <lineage>
        <taxon>Bacteria</taxon>
        <taxon>Pseudomonadati</taxon>
        <taxon>Pseudomonadota</taxon>
        <taxon>Alphaproteobacteria</taxon>
        <taxon>Hyphomicrobiales</taxon>
        <taxon>Hyphomicrobiaceae</taxon>
        <taxon>Methyloligella</taxon>
    </lineage>
</organism>
<keyword evidence="2 4" id="KW-0808">Transferase</keyword>
<dbReference type="NCBIfam" id="TIGR00667">
    <property type="entry name" value="aat"/>
    <property type="match status" value="1"/>
</dbReference>
<reference evidence="7" key="1">
    <citation type="journal article" date="2019" name="Int. J. Syst. Evol. Microbiol.">
        <title>The Global Catalogue of Microorganisms (GCM) 10K type strain sequencing project: providing services to taxonomists for standard genome sequencing and annotation.</title>
        <authorList>
            <consortium name="The Broad Institute Genomics Platform"/>
            <consortium name="The Broad Institute Genome Sequencing Center for Infectious Disease"/>
            <person name="Wu L."/>
            <person name="Ma J."/>
        </authorList>
    </citation>
    <scope>NUCLEOTIDE SEQUENCE [LARGE SCALE GENOMIC DNA]</scope>
    <source>
        <strain evidence="7">CCUG 61697</strain>
    </source>
</reference>
<feature type="compositionally biased region" description="Basic and acidic residues" evidence="5">
    <location>
        <begin position="276"/>
        <end position="290"/>
    </location>
</feature>
<comment type="subcellular location">
    <subcellularLocation>
        <location evidence="4">Cytoplasm</location>
    </subcellularLocation>
</comment>
<dbReference type="InterPro" id="IPR016181">
    <property type="entry name" value="Acyl_CoA_acyltransferase"/>
</dbReference>
<comment type="catalytic activity">
    <reaction evidence="4">
        <text>N-terminal L-arginyl-[protein] + L-leucyl-tRNA(Leu) = N-terminal L-leucyl-L-arginyl-[protein] + tRNA(Leu) + H(+)</text>
        <dbReference type="Rhea" id="RHEA:50416"/>
        <dbReference type="Rhea" id="RHEA-COMP:9613"/>
        <dbReference type="Rhea" id="RHEA-COMP:9622"/>
        <dbReference type="Rhea" id="RHEA-COMP:12672"/>
        <dbReference type="Rhea" id="RHEA-COMP:12673"/>
        <dbReference type="ChEBI" id="CHEBI:15378"/>
        <dbReference type="ChEBI" id="CHEBI:64719"/>
        <dbReference type="ChEBI" id="CHEBI:78442"/>
        <dbReference type="ChEBI" id="CHEBI:78494"/>
        <dbReference type="ChEBI" id="CHEBI:133044"/>
        <dbReference type="EC" id="2.3.2.6"/>
    </reaction>
</comment>
<dbReference type="Pfam" id="PF03588">
    <property type="entry name" value="Leu_Phe_trans"/>
    <property type="match status" value="1"/>
</dbReference>
<feature type="region of interest" description="Disordered" evidence="5">
    <location>
        <begin position="276"/>
        <end position="317"/>
    </location>
</feature>
<proteinExistence type="inferred from homology"/>
<accession>A0ABW3J6Y1</accession>
<comment type="similarity">
    <text evidence="4">Belongs to the L/F-transferase family.</text>
</comment>
<comment type="function">
    <text evidence="4">Functions in the N-end rule pathway of protein degradation where it conjugates Leu, Phe and, less efficiently, Met from aminoacyl-tRNAs to the N-termini of proteins containing an N-terminal arginine or lysine.</text>
</comment>
<evidence type="ECO:0000256" key="3">
    <source>
        <dbReference type="ARBA" id="ARBA00023315"/>
    </source>
</evidence>
<protein>
    <recommendedName>
        <fullName evidence="4">Leucyl/phenylalanyl-tRNA--protein transferase</fullName>
        <ecNumber evidence="4">2.3.2.6</ecNumber>
    </recommendedName>
    <alternativeName>
        <fullName evidence="4">L/F-transferase</fullName>
    </alternativeName>
    <alternativeName>
        <fullName evidence="4">Leucyltransferase</fullName>
    </alternativeName>
    <alternativeName>
        <fullName evidence="4">Phenyalanyltransferase</fullName>
    </alternativeName>
</protein>
<dbReference type="HAMAP" id="MF_00688">
    <property type="entry name" value="Leu_Phe_trans"/>
    <property type="match status" value="1"/>
</dbReference>
<keyword evidence="7" id="KW-1185">Reference proteome</keyword>
<sequence length="317" mass="36076">MSNANYNALQSSAAIPRERRAAVRFFESWPDRLRRWTLGLAYALKAQRIRLLPRIWFMSLAQLFRPETEWNQLPAAPGHDDWRGLVGISDDLSVEALLANYKRGYFPFCHMGPMKWWCPAERAVIDPAETHVGKNLRRLLRQEKFHVTMDKRFAEVIEACAKPRSGKVPLTWITPRIKKAYYAAHEAGHAHSVEVWDEEGNLVGGLYGLAVGKVFFGESQFSHADHASKVALVALHRYLAQHGFKLRDAKWMTPHLASFGFHAISRDEFLKVLQKEANRPSEPGKWRADPDLVADAPKSEIKSDTPEKQKSSPEITA</sequence>
<evidence type="ECO:0000256" key="1">
    <source>
        <dbReference type="ARBA" id="ARBA00022490"/>
    </source>
</evidence>
<evidence type="ECO:0000256" key="4">
    <source>
        <dbReference type="HAMAP-Rule" id="MF_00688"/>
    </source>
</evidence>
<evidence type="ECO:0000313" key="7">
    <source>
        <dbReference type="Proteomes" id="UP001597102"/>
    </source>
</evidence>
<keyword evidence="3 4" id="KW-0012">Acyltransferase</keyword>
<feature type="compositionally biased region" description="Basic and acidic residues" evidence="5">
    <location>
        <begin position="297"/>
        <end position="311"/>
    </location>
</feature>
<dbReference type="Gene3D" id="3.40.630.70">
    <property type="entry name" value="Leucyl/phenylalanyl-tRNA-protein transferase, C-terminal domain"/>
    <property type="match status" value="1"/>
</dbReference>
<dbReference type="PANTHER" id="PTHR30098">
    <property type="entry name" value="LEUCYL/PHENYLALANYL-TRNA--PROTEIN TRANSFERASE"/>
    <property type="match status" value="1"/>
</dbReference>
<dbReference type="InterPro" id="IPR004616">
    <property type="entry name" value="Leu/Phe-tRNA_Trfase"/>
</dbReference>
<dbReference type="EMBL" id="JBHTJO010000001">
    <property type="protein sequence ID" value="MFD0985841.1"/>
    <property type="molecule type" value="Genomic_DNA"/>
</dbReference>
<comment type="catalytic activity">
    <reaction evidence="4">
        <text>N-terminal L-lysyl-[protein] + L-leucyl-tRNA(Leu) = N-terminal L-leucyl-L-lysyl-[protein] + tRNA(Leu) + H(+)</text>
        <dbReference type="Rhea" id="RHEA:12340"/>
        <dbReference type="Rhea" id="RHEA-COMP:9613"/>
        <dbReference type="Rhea" id="RHEA-COMP:9622"/>
        <dbReference type="Rhea" id="RHEA-COMP:12670"/>
        <dbReference type="Rhea" id="RHEA-COMP:12671"/>
        <dbReference type="ChEBI" id="CHEBI:15378"/>
        <dbReference type="ChEBI" id="CHEBI:65249"/>
        <dbReference type="ChEBI" id="CHEBI:78442"/>
        <dbReference type="ChEBI" id="CHEBI:78494"/>
        <dbReference type="ChEBI" id="CHEBI:133043"/>
        <dbReference type="EC" id="2.3.2.6"/>
    </reaction>
</comment>
<dbReference type="InterPro" id="IPR042203">
    <property type="entry name" value="Leu/Phe-tRNA_Trfase_C"/>
</dbReference>
<evidence type="ECO:0000256" key="5">
    <source>
        <dbReference type="SAM" id="MobiDB-lite"/>
    </source>
</evidence>
<evidence type="ECO:0000256" key="2">
    <source>
        <dbReference type="ARBA" id="ARBA00022679"/>
    </source>
</evidence>
<dbReference type="PANTHER" id="PTHR30098:SF2">
    <property type="entry name" value="LEUCYL_PHENYLALANYL-TRNA--PROTEIN TRANSFERASE"/>
    <property type="match status" value="1"/>
</dbReference>
<dbReference type="EC" id="2.3.2.6" evidence="4"/>
<name>A0ABW3J6Y1_9HYPH</name>
<dbReference type="GO" id="GO:0008914">
    <property type="term" value="F:leucyl-tRNA--protein transferase activity"/>
    <property type="evidence" value="ECO:0007669"/>
    <property type="project" value="UniProtKB-EC"/>
</dbReference>
<gene>
    <name evidence="4 6" type="primary">aat</name>
    <name evidence="6" type="ORF">ACFQ2F_01875</name>
</gene>
<dbReference type="Proteomes" id="UP001597102">
    <property type="component" value="Unassembled WGS sequence"/>
</dbReference>
<dbReference type="RefSeq" id="WP_379084875.1">
    <property type="nucleotide sequence ID" value="NZ_JBHTJO010000001.1"/>
</dbReference>
<comment type="caution">
    <text evidence="6">The sequence shown here is derived from an EMBL/GenBank/DDBJ whole genome shotgun (WGS) entry which is preliminary data.</text>
</comment>
<dbReference type="Gene3D" id="3.30.70.3550">
    <property type="entry name" value="Leucyl/phenylalanyl-tRNA-protein transferase, N-terminal domain"/>
    <property type="match status" value="1"/>
</dbReference>
<dbReference type="InterPro" id="IPR042221">
    <property type="entry name" value="Leu/Phe-tRNA_Trfase_N"/>
</dbReference>
<evidence type="ECO:0000313" key="6">
    <source>
        <dbReference type="EMBL" id="MFD0985841.1"/>
    </source>
</evidence>